<dbReference type="EnsemblPlants" id="Pp3c13_4190V3.3">
    <property type="protein sequence ID" value="Pp3c13_4190V3.3"/>
    <property type="gene ID" value="Pp3c13_4190"/>
</dbReference>
<reference evidence="12 14" key="1">
    <citation type="journal article" date="2008" name="Science">
        <title>The Physcomitrella genome reveals evolutionary insights into the conquest of land by plants.</title>
        <authorList>
            <person name="Rensing S."/>
            <person name="Lang D."/>
            <person name="Zimmer A."/>
            <person name="Terry A."/>
            <person name="Salamov A."/>
            <person name="Shapiro H."/>
            <person name="Nishiyama T."/>
            <person name="Perroud P.-F."/>
            <person name="Lindquist E."/>
            <person name="Kamisugi Y."/>
            <person name="Tanahashi T."/>
            <person name="Sakakibara K."/>
            <person name="Fujita T."/>
            <person name="Oishi K."/>
            <person name="Shin-I T."/>
            <person name="Kuroki Y."/>
            <person name="Toyoda A."/>
            <person name="Suzuki Y."/>
            <person name="Hashimoto A."/>
            <person name="Yamaguchi K."/>
            <person name="Sugano A."/>
            <person name="Kohara Y."/>
            <person name="Fujiyama A."/>
            <person name="Anterola A."/>
            <person name="Aoki S."/>
            <person name="Ashton N."/>
            <person name="Barbazuk W.B."/>
            <person name="Barker E."/>
            <person name="Bennetzen J."/>
            <person name="Bezanilla M."/>
            <person name="Blankenship R."/>
            <person name="Cho S.H."/>
            <person name="Dutcher S."/>
            <person name="Estelle M."/>
            <person name="Fawcett J.A."/>
            <person name="Gundlach H."/>
            <person name="Hanada K."/>
            <person name="Heyl A."/>
            <person name="Hicks K.A."/>
            <person name="Hugh J."/>
            <person name="Lohr M."/>
            <person name="Mayer K."/>
            <person name="Melkozernov A."/>
            <person name="Murata T."/>
            <person name="Nelson D."/>
            <person name="Pils B."/>
            <person name="Prigge M."/>
            <person name="Reiss B."/>
            <person name="Renner T."/>
            <person name="Rombauts S."/>
            <person name="Rushton P."/>
            <person name="Sanderfoot A."/>
            <person name="Schween G."/>
            <person name="Shiu S.-H."/>
            <person name="Stueber K."/>
            <person name="Theodoulou F.L."/>
            <person name="Tu H."/>
            <person name="Van de Peer Y."/>
            <person name="Verrier P.J."/>
            <person name="Waters E."/>
            <person name="Wood A."/>
            <person name="Yang L."/>
            <person name="Cove D."/>
            <person name="Cuming A."/>
            <person name="Hasebe M."/>
            <person name="Lucas S."/>
            <person name="Mishler D.B."/>
            <person name="Reski R."/>
            <person name="Grigoriev I."/>
            <person name="Quatrano R.S."/>
            <person name="Boore J.L."/>
        </authorList>
    </citation>
    <scope>NUCLEOTIDE SEQUENCE [LARGE SCALE GENOMIC DNA]</scope>
    <source>
        <strain evidence="13 14">cv. Gransden 2004</strain>
    </source>
</reference>
<dbReference type="Gramene" id="Pp3c13_4190V3.3">
    <property type="protein sequence ID" value="Pp3c13_4190V3.3"/>
    <property type="gene ID" value="Pp3c13_4190"/>
</dbReference>
<dbReference type="Proteomes" id="UP000006727">
    <property type="component" value="Chromosome 13"/>
</dbReference>
<dbReference type="PROSITE" id="PS52004">
    <property type="entry name" value="KS3_2"/>
    <property type="match status" value="1"/>
</dbReference>
<evidence type="ECO:0000256" key="6">
    <source>
        <dbReference type="ARBA" id="ARBA00023098"/>
    </source>
</evidence>
<feature type="domain" description="Ketosynthase family 3 (KS3)" evidence="11">
    <location>
        <begin position="163"/>
        <end position="573"/>
    </location>
</feature>
<dbReference type="GO" id="GO:0006633">
    <property type="term" value="P:fatty acid biosynthetic process"/>
    <property type="evidence" value="ECO:0000318"/>
    <property type="project" value="GO_Central"/>
</dbReference>
<dbReference type="Gene3D" id="3.40.47.10">
    <property type="match status" value="1"/>
</dbReference>
<dbReference type="EnsemblPlants" id="Pp3c13_4190V3.1">
    <property type="protein sequence ID" value="Pp3c13_4190V3.1"/>
    <property type="gene ID" value="Pp3c13_4190"/>
</dbReference>
<dbReference type="OMA" id="YAMSHAV"/>
<sequence length="581" mass="61611">MAFAAAASPLCTWLIAVCVSSSPSGRSSGDGSISSGSLGRSLRRRISRSRQLVAESWFPTVGIQAASLSGQGLVAYCGNGLSELGSFCSLRGCKDYNNLKHEPLFGGDLASLGGLGNLISFGTKPVKAGRRLGRAAAGKATAVAVQPSKESNQKKNKKTATKQRRVVVTGMGVVSCHGHDPDTFYENLLAGKSGITEIERFDCKDFPTRFAGEIKSFSTDGWVAGKFARRMDRFMLYLLTAGKKAVMDAGITEDIMKDLDKSKCGVLIGSAMGGMQVFNDAIEALRISYRKMNPFCVPFATTNMGSAMLAMDLGWMGPNYSISTACATSNFCILNAANHIIRGEADVMLSGGSDAAIIPIGLGGFVACRALSQRNDNPSKASRPWDKDRDGFVMGEGAGVLLLEELEHAKARGANIYAEFLGGSFTCDAYHMTEPHPEGAGVLLCIEKALAQSGVERGDVNYVNAHATSTKAGDLQEYKALVKAFGSNPELKVNSTKSMVGHLLGAAGAIEAIATIQAIRTGWVHPTINLENPESLVDMNVIVGAEKQRLDIKVALSNSFGFGGHNSSVLFAPYIEANEEE</sequence>
<evidence type="ECO:0000313" key="14">
    <source>
        <dbReference type="Proteomes" id="UP000006727"/>
    </source>
</evidence>
<reference evidence="12 14" key="2">
    <citation type="journal article" date="2018" name="Plant J.">
        <title>The Physcomitrella patens chromosome-scale assembly reveals moss genome structure and evolution.</title>
        <authorList>
            <person name="Lang D."/>
            <person name="Ullrich K.K."/>
            <person name="Murat F."/>
            <person name="Fuchs J."/>
            <person name="Jenkins J."/>
            <person name="Haas F.B."/>
            <person name="Piednoel M."/>
            <person name="Gundlach H."/>
            <person name="Van Bel M."/>
            <person name="Meyberg R."/>
            <person name="Vives C."/>
            <person name="Morata J."/>
            <person name="Symeonidi A."/>
            <person name="Hiss M."/>
            <person name="Muchero W."/>
            <person name="Kamisugi Y."/>
            <person name="Saleh O."/>
            <person name="Blanc G."/>
            <person name="Decker E.L."/>
            <person name="van Gessel N."/>
            <person name="Grimwood J."/>
            <person name="Hayes R.D."/>
            <person name="Graham S.W."/>
            <person name="Gunter L.E."/>
            <person name="McDaniel S.F."/>
            <person name="Hoernstein S.N.W."/>
            <person name="Larsson A."/>
            <person name="Li F.W."/>
            <person name="Perroud P.F."/>
            <person name="Phillips J."/>
            <person name="Ranjan P."/>
            <person name="Rokshar D.S."/>
            <person name="Rothfels C.J."/>
            <person name="Schneider L."/>
            <person name="Shu S."/>
            <person name="Stevenson D.W."/>
            <person name="Thummler F."/>
            <person name="Tillich M."/>
            <person name="Villarreal Aguilar J.C."/>
            <person name="Widiez T."/>
            <person name="Wong G.K."/>
            <person name="Wymore A."/>
            <person name="Zhang Y."/>
            <person name="Zimmer A.D."/>
            <person name="Quatrano R.S."/>
            <person name="Mayer K.F.X."/>
            <person name="Goodstein D."/>
            <person name="Casacuberta J.M."/>
            <person name="Vandepoele K."/>
            <person name="Reski R."/>
            <person name="Cuming A.C."/>
            <person name="Tuskan G.A."/>
            <person name="Maumus F."/>
            <person name="Salse J."/>
            <person name="Schmutz J."/>
            <person name="Rensing S.A."/>
        </authorList>
    </citation>
    <scope>NUCLEOTIDE SEQUENCE [LARGE SCALE GENOMIC DNA]</scope>
    <source>
        <strain evidence="13 14">cv. Gransden 2004</strain>
    </source>
</reference>
<keyword evidence="10" id="KW-0732">Signal</keyword>
<dbReference type="GO" id="GO:0004315">
    <property type="term" value="F:3-oxoacyl-[acyl-carrier-protein] synthase activity"/>
    <property type="evidence" value="ECO:0000318"/>
    <property type="project" value="GO_Central"/>
</dbReference>
<dbReference type="CDD" id="cd00834">
    <property type="entry name" value="KAS_I_II"/>
    <property type="match status" value="1"/>
</dbReference>
<dbReference type="InterPro" id="IPR014030">
    <property type="entry name" value="Ketoacyl_synth_N"/>
</dbReference>
<proteinExistence type="inferred from homology"/>
<keyword evidence="7" id="KW-0275">Fatty acid biosynthesis</keyword>
<dbReference type="OrthoDB" id="5334845at2759"/>
<dbReference type="RefSeq" id="XP_024393461.1">
    <property type="nucleotide sequence ID" value="XM_024537693.2"/>
</dbReference>
<evidence type="ECO:0000256" key="9">
    <source>
        <dbReference type="RuleBase" id="RU003694"/>
    </source>
</evidence>
<evidence type="ECO:0000256" key="3">
    <source>
        <dbReference type="ARBA" id="ARBA00022516"/>
    </source>
</evidence>
<accession>A0A2K1JKP2</accession>
<evidence type="ECO:0000256" key="10">
    <source>
        <dbReference type="SAM" id="SignalP"/>
    </source>
</evidence>
<dbReference type="PROSITE" id="PS00606">
    <property type="entry name" value="KS3_1"/>
    <property type="match status" value="1"/>
</dbReference>
<dbReference type="InterPro" id="IPR014031">
    <property type="entry name" value="Ketoacyl_synth_C"/>
</dbReference>
<dbReference type="NCBIfam" id="NF004970">
    <property type="entry name" value="PRK06333.1"/>
    <property type="match status" value="1"/>
</dbReference>
<dbReference type="Gramene" id="Pp3c13_4190V3.2">
    <property type="protein sequence ID" value="Pp3c13_4190V3.2"/>
    <property type="gene ID" value="Pp3c13_4190"/>
</dbReference>
<dbReference type="AlphaFoldDB" id="A0A2K1JKP2"/>
<dbReference type="Gramene" id="Pp3c13_4190V3.1">
    <property type="protein sequence ID" value="Pp3c13_4190V3.1"/>
    <property type="gene ID" value="Pp3c13_4190"/>
</dbReference>
<evidence type="ECO:0000256" key="2">
    <source>
        <dbReference type="ARBA" id="ARBA00013191"/>
    </source>
</evidence>
<dbReference type="NCBIfam" id="TIGR03150">
    <property type="entry name" value="fabF"/>
    <property type="match status" value="1"/>
</dbReference>
<dbReference type="STRING" id="3218.A0A2K1JKP2"/>
<dbReference type="GeneID" id="112290879"/>
<keyword evidence="8" id="KW-0012">Acyltransferase</keyword>
<keyword evidence="14" id="KW-1185">Reference proteome</keyword>
<dbReference type="InterPro" id="IPR018201">
    <property type="entry name" value="Ketoacyl_synth_AS"/>
</dbReference>
<dbReference type="EMBL" id="ABEU02000013">
    <property type="protein sequence ID" value="PNR42124.1"/>
    <property type="molecule type" value="Genomic_DNA"/>
</dbReference>
<dbReference type="InterPro" id="IPR017568">
    <property type="entry name" value="3-oxoacyl-ACP_synth-2"/>
</dbReference>
<dbReference type="NCBIfam" id="NF005589">
    <property type="entry name" value="PRK07314.1"/>
    <property type="match status" value="1"/>
</dbReference>
<dbReference type="EnsemblPlants" id="Pp3c13_4190V3.2">
    <property type="protein sequence ID" value="Pp3c13_4190V3.2"/>
    <property type="gene ID" value="Pp3c13_4190"/>
</dbReference>
<dbReference type="PANTHER" id="PTHR11712">
    <property type="entry name" value="POLYKETIDE SYNTHASE-RELATED"/>
    <property type="match status" value="1"/>
</dbReference>
<evidence type="ECO:0000256" key="7">
    <source>
        <dbReference type="ARBA" id="ARBA00023160"/>
    </source>
</evidence>
<dbReference type="FunFam" id="3.40.47.10:FF:000036">
    <property type="entry name" value="3-oxoacyl-[acyl-carrier-protein] synthase II chloroplastic"/>
    <property type="match status" value="1"/>
</dbReference>
<evidence type="ECO:0000259" key="11">
    <source>
        <dbReference type="PROSITE" id="PS52004"/>
    </source>
</evidence>
<dbReference type="Pfam" id="PF02801">
    <property type="entry name" value="Ketoacyl-synt_C"/>
    <property type="match status" value="1"/>
</dbReference>
<organism evidence="12">
    <name type="scientific">Physcomitrium patens</name>
    <name type="common">Spreading-leaved earth moss</name>
    <name type="synonym">Physcomitrella patens</name>
    <dbReference type="NCBI Taxonomy" id="3218"/>
    <lineage>
        <taxon>Eukaryota</taxon>
        <taxon>Viridiplantae</taxon>
        <taxon>Streptophyta</taxon>
        <taxon>Embryophyta</taxon>
        <taxon>Bryophyta</taxon>
        <taxon>Bryophytina</taxon>
        <taxon>Bryopsida</taxon>
        <taxon>Funariidae</taxon>
        <taxon>Funariales</taxon>
        <taxon>Funariaceae</taxon>
        <taxon>Physcomitrium</taxon>
    </lineage>
</organism>
<evidence type="ECO:0000313" key="13">
    <source>
        <dbReference type="EnsemblPlants" id="Pp3c13_4190V3.1"/>
    </source>
</evidence>
<evidence type="ECO:0000313" key="12">
    <source>
        <dbReference type="EMBL" id="PNR42124.1"/>
    </source>
</evidence>
<comment type="similarity">
    <text evidence="1 9">Belongs to the thiolase-like superfamily. Beta-ketoacyl-ACP synthases family.</text>
</comment>
<protein>
    <recommendedName>
        <fullName evidence="2">beta-ketoacyl-[acyl-carrier-protein] synthase I</fullName>
        <ecNumber evidence="2">2.3.1.41</ecNumber>
    </recommendedName>
</protein>
<keyword evidence="6" id="KW-0443">Lipid metabolism</keyword>
<gene>
    <name evidence="13" type="primary">LOC112290879</name>
    <name evidence="12" type="ORF">PHYPA_016953</name>
</gene>
<evidence type="ECO:0000256" key="1">
    <source>
        <dbReference type="ARBA" id="ARBA00008467"/>
    </source>
</evidence>
<keyword evidence="3" id="KW-0444">Lipid biosynthesis</keyword>
<keyword evidence="4 9" id="KW-0808">Transferase</keyword>
<dbReference type="InterPro" id="IPR000794">
    <property type="entry name" value="Beta-ketoacyl_synthase"/>
</dbReference>
<name>A0A2K1JKP2_PHYPA</name>
<dbReference type="SMART" id="SM00825">
    <property type="entry name" value="PKS_KS"/>
    <property type="match status" value="1"/>
</dbReference>
<dbReference type="Pfam" id="PF00109">
    <property type="entry name" value="ketoacyl-synt"/>
    <property type="match status" value="1"/>
</dbReference>
<evidence type="ECO:0000256" key="8">
    <source>
        <dbReference type="ARBA" id="ARBA00023315"/>
    </source>
</evidence>
<evidence type="ECO:0000256" key="4">
    <source>
        <dbReference type="ARBA" id="ARBA00022679"/>
    </source>
</evidence>
<dbReference type="PaxDb" id="3218-PP1S107_1V6.1"/>
<dbReference type="FunCoup" id="A0A2K1JKP2">
    <property type="interactions" value="1806"/>
</dbReference>
<dbReference type="KEGG" id="ppp:112290879"/>
<dbReference type="SUPFAM" id="SSF53901">
    <property type="entry name" value="Thiolase-like"/>
    <property type="match status" value="2"/>
</dbReference>
<keyword evidence="5" id="KW-0276">Fatty acid metabolism</keyword>
<dbReference type="InterPro" id="IPR016039">
    <property type="entry name" value="Thiolase-like"/>
</dbReference>
<evidence type="ECO:0000256" key="5">
    <source>
        <dbReference type="ARBA" id="ARBA00022832"/>
    </source>
</evidence>
<feature type="chain" id="PRO_5043158123" description="beta-ketoacyl-[acyl-carrier-protein] synthase I" evidence="10">
    <location>
        <begin position="21"/>
        <end position="581"/>
    </location>
</feature>
<dbReference type="PANTHER" id="PTHR11712:SF332">
    <property type="entry name" value="3-OXOACYL-[ACYL-CARRIER-PROTEIN] SYNTHASE II, CHLOROPLASTIC"/>
    <property type="match status" value="1"/>
</dbReference>
<dbReference type="GO" id="GO:0005739">
    <property type="term" value="C:mitochondrion"/>
    <property type="evidence" value="ECO:0000318"/>
    <property type="project" value="GO_Central"/>
</dbReference>
<feature type="signal peptide" evidence="10">
    <location>
        <begin position="1"/>
        <end position="20"/>
    </location>
</feature>
<dbReference type="EC" id="2.3.1.41" evidence="2"/>
<dbReference type="InterPro" id="IPR020841">
    <property type="entry name" value="PKS_Beta-ketoAc_synthase_dom"/>
</dbReference>
<reference evidence="13" key="3">
    <citation type="submission" date="2020-12" db="UniProtKB">
        <authorList>
            <consortium name="EnsemblPlants"/>
        </authorList>
    </citation>
    <scope>IDENTIFICATION</scope>
</reference>
<dbReference type="RefSeq" id="XP_024393462.1">
    <property type="nucleotide sequence ID" value="XM_024537694.2"/>
</dbReference>